<reference evidence="3" key="1">
    <citation type="journal article" date="2021" name="Syst. Appl. Microbiol.">
        <title>Roseomonas hellenica sp. nov., isolated from roots of wild-growing Alkanna tinctoria.</title>
        <authorList>
            <person name="Rat A."/>
            <person name="Naranjo H.D."/>
            <person name="Lebbe L."/>
            <person name="Cnockaert M."/>
            <person name="Krigas N."/>
            <person name="Grigoriadou K."/>
            <person name="Maloupa E."/>
            <person name="Willems A."/>
        </authorList>
    </citation>
    <scope>NUCLEOTIDE SEQUENCE [LARGE SCALE GENOMIC DNA]</scope>
    <source>
        <strain evidence="3">LMG 31159</strain>
    </source>
</reference>
<feature type="non-terminal residue" evidence="2">
    <location>
        <position position="368"/>
    </location>
</feature>
<comment type="caution">
    <text evidence="2">The sequence shown here is derived from an EMBL/GenBank/DDBJ whole genome shotgun (WGS) entry which is preliminary data.</text>
</comment>
<sequence>MRLPLRPIALALLLAGCVAPPPEAYVPGGSAATAAEAVPIGNNARGEACRMLRSGDSAEVFCGEWGSPSARIRQVAAAPIPAMAAQTAAGQAARMQCEAPASTAVLGGQPAALMNCRRHNGGWPAFALVTTAGGKGYEAEGVLPALPAAERAIGVLSGLASPTGTLPPSAALDMMAARLSRQSFGVNDLAQYEQLMTLGRQANQAERFVAAETAYRGALAAQERMLGAGSPDTFGPMIRLALQLSNQGRYPEAEALFARATPLATRTSDPLARAQLAHYRGLHEANRRQADAALADFGRAETLYAAEVPPELRAGGAGARAGAFQAGGAVVDPLAARAVVGLVEVQRNRAAVLRSAGRVQEAEAAAAA</sequence>
<proteinExistence type="predicted"/>
<gene>
    <name evidence="2" type="ORF">GXW78_27405</name>
</gene>
<keyword evidence="3" id="KW-1185">Reference proteome</keyword>
<dbReference type="RefSeq" id="WP_211872112.1">
    <property type="nucleotide sequence ID" value="NZ_JAAEDI010000051.1"/>
</dbReference>
<dbReference type="SUPFAM" id="SSF48452">
    <property type="entry name" value="TPR-like"/>
    <property type="match status" value="1"/>
</dbReference>
<accession>A0ABS5EQV4</accession>
<name>A0ABS5EQV4_9PROT</name>
<protein>
    <submittedName>
        <fullName evidence="2">Tetratricopeptide repeat protein</fullName>
    </submittedName>
</protein>
<organism evidence="2 3">
    <name type="scientific">Neoroseomonas terrae</name>
    <dbReference type="NCBI Taxonomy" id="424799"/>
    <lineage>
        <taxon>Bacteria</taxon>
        <taxon>Pseudomonadati</taxon>
        <taxon>Pseudomonadota</taxon>
        <taxon>Alphaproteobacteria</taxon>
        <taxon>Acetobacterales</taxon>
        <taxon>Acetobacteraceae</taxon>
        <taxon>Neoroseomonas</taxon>
    </lineage>
</organism>
<evidence type="ECO:0000313" key="2">
    <source>
        <dbReference type="EMBL" id="MBR0653408.1"/>
    </source>
</evidence>
<dbReference type="Proteomes" id="UP000698752">
    <property type="component" value="Unassembled WGS sequence"/>
</dbReference>
<evidence type="ECO:0000256" key="1">
    <source>
        <dbReference type="SAM" id="SignalP"/>
    </source>
</evidence>
<evidence type="ECO:0000313" key="3">
    <source>
        <dbReference type="Proteomes" id="UP000698752"/>
    </source>
</evidence>
<feature type="signal peptide" evidence="1">
    <location>
        <begin position="1"/>
        <end position="24"/>
    </location>
</feature>
<keyword evidence="1" id="KW-0732">Signal</keyword>
<feature type="chain" id="PRO_5046976597" evidence="1">
    <location>
        <begin position="25"/>
        <end position="368"/>
    </location>
</feature>
<dbReference type="EMBL" id="JAAEDI010000051">
    <property type="protein sequence ID" value="MBR0653408.1"/>
    <property type="molecule type" value="Genomic_DNA"/>
</dbReference>
<dbReference type="PROSITE" id="PS51257">
    <property type="entry name" value="PROKAR_LIPOPROTEIN"/>
    <property type="match status" value="1"/>
</dbReference>
<dbReference type="InterPro" id="IPR011990">
    <property type="entry name" value="TPR-like_helical_dom_sf"/>
</dbReference>
<dbReference type="Gene3D" id="1.25.40.10">
    <property type="entry name" value="Tetratricopeptide repeat domain"/>
    <property type="match status" value="1"/>
</dbReference>